<dbReference type="OrthoDB" id="9804698at2"/>
<dbReference type="InterPro" id="IPR007115">
    <property type="entry name" value="6-PTP_synth/QueD"/>
</dbReference>
<gene>
    <name evidence="7" type="ORF">ESZ47_02825</name>
</gene>
<comment type="pathway">
    <text evidence="1">Purine metabolism; 7-cyano-7-deazaguanine biosynthesis.</text>
</comment>
<dbReference type="EMBL" id="SDGY01000001">
    <property type="protein sequence ID" value="TYC47083.1"/>
    <property type="molecule type" value="Genomic_DNA"/>
</dbReference>
<evidence type="ECO:0000256" key="2">
    <source>
        <dbReference type="ARBA" id="ARBA00008900"/>
    </source>
</evidence>
<comment type="similarity">
    <text evidence="2">Belongs to the PTPS family. QueD subfamily.</text>
</comment>
<dbReference type="UniPathway" id="UPA00391"/>
<evidence type="ECO:0000313" key="7">
    <source>
        <dbReference type="EMBL" id="TYC47083.1"/>
    </source>
</evidence>
<protein>
    <recommendedName>
        <fullName evidence="4">6-carboxy-5,6,7,8-tetrahydropterin synthase</fullName>
        <ecNumber evidence="3">4.1.2.50</ecNumber>
    </recommendedName>
    <alternativeName>
        <fullName evidence="5">Queuosine biosynthesis protein QueD</fullName>
    </alternativeName>
</protein>
<proteinExistence type="inferred from homology"/>
<dbReference type="Proteomes" id="UP000442244">
    <property type="component" value="Unassembled WGS sequence"/>
</dbReference>
<sequence>MNLVGTYRLKYYVHASHAVRWEKGTGEKHEHSWEITVEFQSTDEHMIVFDKVEDLLEEIFKTYSGKFLNQVEPFLTINPTLENITKGFFKLVEEQIRPLHARLNRLEVGESPMRFYYVTRNQASDSYES</sequence>
<dbReference type="Gene3D" id="3.30.479.10">
    <property type="entry name" value="6-pyruvoyl tetrahydropterin synthase/QueD"/>
    <property type="match status" value="1"/>
</dbReference>
<dbReference type="InterPro" id="IPR017543">
    <property type="entry name" value="6-PTP_synth-rel_bac"/>
</dbReference>
<dbReference type="NCBIfam" id="TIGR03112">
    <property type="entry name" value="6_pyr_pter_rel"/>
    <property type="match status" value="1"/>
</dbReference>
<name>A0A6P2CNX8_9LACO</name>
<accession>A0A6P2CNX8</accession>
<comment type="caution">
    <text evidence="7">The sequence shown here is derived from an EMBL/GenBank/DDBJ whole genome shotgun (WGS) entry which is preliminary data.</text>
</comment>
<dbReference type="GO" id="GO:0070497">
    <property type="term" value="F:6-carboxytetrahydropterin synthase activity"/>
    <property type="evidence" value="ECO:0007669"/>
    <property type="project" value="UniProtKB-EC"/>
</dbReference>
<dbReference type="SUPFAM" id="SSF55620">
    <property type="entry name" value="Tetrahydrobiopterin biosynthesis enzymes-like"/>
    <property type="match status" value="1"/>
</dbReference>
<keyword evidence="8" id="KW-1185">Reference proteome</keyword>
<dbReference type="Pfam" id="PF01242">
    <property type="entry name" value="PTPS"/>
    <property type="match status" value="1"/>
</dbReference>
<evidence type="ECO:0000256" key="4">
    <source>
        <dbReference type="ARBA" id="ARBA00018141"/>
    </source>
</evidence>
<organism evidence="7 8">
    <name type="scientific">Leuconostoc litchii</name>
    <dbReference type="NCBI Taxonomy" id="1981069"/>
    <lineage>
        <taxon>Bacteria</taxon>
        <taxon>Bacillati</taxon>
        <taxon>Bacillota</taxon>
        <taxon>Bacilli</taxon>
        <taxon>Lactobacillales</taxon>
        <taxon>Lactobacillaceae</taxon>
        <taxon>Leuconostoc</taxon>
    </lineage>
</organism>
<evidence type="ECO:0000256" key="1">
    <source>
        <dbReference type="ARBA" id="ARBA00005061"/>
    </source>
</evidence>
<dbReference type="EC" id="4.1.2.50" evidence="3"/>
<evidence type="ECO:0000256" key="3">
    <source>
        <dbReference type="ARBA" id="ARBA00012982"/>
    </source>
</evidence>
<evidence type="ECO:0000256" key="6">
    <source>
        <dbReference type="ARBA" id="ARBA00048807"/>
    </source>
</evidence>
<reference evidence="7 8" key="1">
    <citation type="submission" date="2019-01" db="EMBL/GenBank/DDBJ databases">
        <title>Leuconostoc litchii sp. nov., a novel lactic acid bacterium isolated from lychee.</title>
        <authorList>
            <person name="Wang L.-T."/>
        </authorList>
    </citation>
    <scope>NUCLEOTIDE SEQUENCE [LARGE SCALE GENOMIC DNA]</scope>
    <source>
        <strain evidence="7 8">MB7</strain>
    </source>
</reference>
<dbReference type="RefSeq" id="WP_148604544.1">
    <property type="nucleotide sequence ID" value="NZ_BSUV01000001.1"/>
</dbReference>
<comment type="catalytic activity">
    <reaction evidence="6">
        <text>7,8-dihydroneopterin 3'-triphosphate + H2O = 6-carboxy-5,6,7,8-tetrahydropterin + triphosphate + acetaldehyde + 2 H(+)</text>
        <dbReference type="Rhea" id="RHEA:27966"/>
        <dbReference type="ChEBI" id="CHEBI:15343"/>
        <dbReference type="ChEBI" id="CHEBI:15377"/>
        <dbReference type="ChEBI" id="CHEBI:15378"/>
        <dbReference type="ChEBI" id="CHEBI:18036"/>
        <dbReference type="ChEBI" id="CHEBI:58462"/>
        <dbReference type="ChEBI" id="CHEBI:61032"/>
        <dbReference type="EC" id="4.1.2.50"/>
    </reaction>
</comment>
<dbReference type="AlphaFoldDB" id="A0A6P2CNX8"/>
<evidence type="ECO:0000313" key="8">
    <source>
        <dbReference type="Proteomes" id="UP000442244"/>
    </source>
</evidence>
<dbReference type="InterPro" id="IPR038418">
    <property type="entry name" value="6-PTP_synth/QueD_sf"/>
</dbReference>
<evidence type="ECO:0000256" key="5">
    <source>
        <dbReference type="ARBA" id="ARBA00031449"/>
    </source>
</evidence>